<dbReference type="Proteomes" id="UP001054837">
    <property type="component" value="Unassembled WGS sequence"/>
</dbReference>
<dbReference type="AlphaFoldDB" id="A0AAV4WQ55"/>
<dbReference type="EMBL" id="BPLQ01014959">
    <property type="protein sequence ID" value="GIY84722.1"/>
    <property type="molecule type" value="Genomic_DNA"/>
</dbReference>
<proteinExistence type="predicted"/>
<organism evidence="1 2">
    <name type="scientific">Caerostris darwini</name>
    <dbReference type="NCBI Taxonomy" id="1538125"/>
    <lineage>
        <taxon>Eukaryota</taxon>
        <taxon>Metazoa</taxon>
        <taxon>Ecdysozoa</taxon>
        <taxon>Arthropoda</taxon>
        <taxon>Chelicerata</taxon>
        <taxon>Arachnida</taxon>
        <taxon>Araneae</taxon>
        <taxon>Araneomorphae</taxon>
        <taxon>Entelegynae</taxon>
        <taxon>Araneoidea</taxon>
        <taxon>Araneidae</taxon>
        <taxon>Caerostris</taxon>
    </lineage>
</organism>
<accession>A0AAV4WQ55</accession>
<evidence type="ECO:0000313" key="1">
    <source>
        <dbReference type="EMBL" id="GIY84722.1"/>
    </source>
</evidence>
<protein>
    <submittedName>
        <fullName evidence="1">Uncharacterized protein</fullName>
    </submittedName>
</protein>
<sequence>MRLGKRVFNSDTLPHHLHDSLALVGSRHLFGIEDTLYCFTVVMEVIDHRLSSSPVVWMMSHFQNLFNVKIPGICVVGIHFFFNNRVPPEANCHTVANSWI</sequence>
<evidence type="ECO:0000313" key="2">
    <source>
        <dbReference type="Proteomes" id="UP001054837"/>
    </source>
</evidence>
<name>A0AAV4WQ55_9ARAC</name>
<keyword evidence="2" id="KW-1185">Reference proteome</keyword>
<reference evidence="1 2" key="1">
    <citation type="submission" date="2021-06" db="EMBL/GenBank/DDBJ databases">
        <title>Caerostris darwini draft genome.</title>
        <authorList>
            <person name="Kono N."/>
            <person name="Arakawa K."/>
        </authorList>
    </citation>
    <scope>NUCLEOTIDE SEQUENCE [LARGE SCALE GENOMIC DNA]</scope>
</reference>
<gene>
    <name evidence="1" type="ORF">CDAR_310601</name>
</gene>
<comment type="caution">
    <text evidence="1">The sequence shown here is derived from an EMBL/GenBank/DDBJ whole genome shotgun (WGS) entry which is preliminary data.</text>
</comment>